<dbReference type="OrthoDB" id="1422241at2759"/>
<proteinExistence type="predicted"/>
<dbReference type="AlphaFoldDB" id="A0A371H2S3"/>
<sequence length="110" mass="12486">MKLDEGGLPCVYILLMRSPIVDNMANNNKTLNELAPNDIKEQAHTKYMAGLRLGLELESSKLFHGLVGEDPHKHVKEFHVMYSTMRPHGILEDYIKMKAFPFSMDGLAKN</sequence>
<dbReference type="EMBL" id="QJKJ01003738">
    <property type="protein sequence ID" value="RDX97091.1"/>
    <property type="molecule type" value="Genomic_DNA"/>
</dbReference>
<evidence type="ECO:0000313" key="1">
    <source>
        <dbReference type="EMBL" id="RDX97091.1"/>
    </source>
</evidence>
<name>A0A371H2S3_MUCPR</name>
<feature type="non-terminal residue" evidence="1">
    <location>
        <position position="1"/>
    </location>
</feature>
<accession>A0A371H2S3</accession>
<keyword evidence="2" id="KW-1185">Reference proteome</keyword>
<reference evidence="1" key="1">
    <citation type="submission" date="2018-05" db="EMBL/GenBank/DDBJ databases">
        <title>Draft genome of Mucuna pruriens seed.</title>
        <authorList>
            <person name="Nnadi N.E."/>
            <person name="Vos R."/>
            <person name="Hasami M.H."/>
            <person name="Devisetty U.K."/>
            <person name="Aguiy J.C."/>
        </authorList>
    </citation>
    <scope>NUCLEOTIDE SEQUENCE [LARGE SCALE GENOMIC DNA]</scope>
    <source>
        <strain evidence="1">JCA_2017</strain>
    </source>
</reference>
<organism evidence="1 2">
    <name type="scientific">Mucuna pruriens</name>
    <name type="common">Velvet bean</name>
    <name type="synonym">Dolichos pruriens</name>
    <dbReference type="NCBI Taxonomy" id="157652"/>
    <lineage>
        <taxon>Eukaryota</taxon>
        <taxon>Viridiplantae</taxon>
        <taxon>Streptophyta</taxon>
        <taxon>Embryophyta</taxon>
        <taxon>Tracheophyta</taxon>
        <taxon>Spermatophyta</taxon>
        <taxon>Magnoliopsida</taxon>
        <taxon>eudicotyledons</taxon>
        <taxon>Gunneridae</taxon>
        <taxon>Pentapetalae</taxon>
        <taxon>rosids</taxon>
        <taxon>fabids</taxon>
        <taxon>Fabales</taxon>
        <taxon>Fabaceae</taxon>
        <taxon>Papilionoideae</taxon>
        <taxon>50 kb inversion clade</taxon>
        <taxon>NPAAA clade</taxon>
        <taxon>indigoferoid/millettioid clade</taxon>
        <taxon>Phaseoleae</taxon>
        <taxon>Mucuna</taxon>
    </lineage>
</organism>
<comment type="caution">
    <text evidence="1">The sequence shown here is derived from an EMBL/GenBank/DDBJ whole genome shotgun (WGS) entry which is preliminary data.</text>
</comment>
<evidence type="ECO:0000313" key="2">
    <source>
        <dbReference type="Proteomes" id="UP000257109"/>
    </source>
</evidence>
<protein>
    <submittedName>
        <fullName evidence="1">Uncharacterized protein</fullName>
    </submittedName>
</protein>
<dbReference type="Proteomes" id="UP000257109">
    <property type="component" value="Unassembled WGS sequence"/>
</dbReference>
<gene>
    <name evidence="1" type="ORF">CR513_20178</name>
</gene>